<sequence length="29" mass="3539">MRYDKYVKHFSSFIYLAALIIVIKKTNLY</sequence>
<name>A0A6C0H8C0_9ZZZZ</name>
<accession>A0A6C0H8C0</accession>
<proteinExistence type="predicted"/>
<reference evidence="1" key="1">
    <citation type="journal article" date="2020" name="Nature">
        <title>Giant virus diversity and host interactions through global metagenomics.</title>
        <authorList>
            <person name="Schulz F."/>
            <person name="Roux S."/>
            <person name="Paez-Espino D."/>
            <person name="Jungbluth S."/>
            <person name="Walsh D.A."/>
            <person name="Denef V.J."/>
            <person name="McMahon K.D."/>
            <person name="Konstantinidis K.T."/>
            <person name="Eloe-Fadrosh E.A."/>
            <person name="Kyrpides N.C."/>
            <person name="Woyke T."/>
        </authorList>
    </citation>
    <scope>NUCLEOTIDE SEQUENCE</scope>
    <source>
        <strain evidence="1">GVMAG-M-3300023179-82</strain>
    </source>
</reference>
<organism evidence="1">
    <name type="scientific">viral metagenome</name>
    <dbReference type="NCBI Taxonomy" id="1070528"/>
    <lineage>
        <taxon>unclassified sequences</taxon>
        <taxon>metagenomes</taxon>
        <taxon>organismal metagenomes</taxon>
    </lineage>
</organism>
<dbReference type="EMBL" id="MN739902">
    <property type="protein sequence ID" value="QHT76808.1"/>
    <property type="molecule type" value="Genomic_DNA"/>
</dbReference>
<protein>
    <submittedName>
        <fullName evidence="1">Uncharacterized protein</fullName>
    </submittedName>
</protein>
<dbReference type="AlphaFoldDB" id="A0A6C0H8C0"/>
<evidence type="ECO:0000313" key="1">
    <source>
        <dbReference type="EMBL" id="QHT76808.1"/>
    </source>
</evidence>